<proteinExistence type="predicted"/>
<dbReference type="AlphaFoldDB" id="A0A1I5L3G8"/>
<accession>A0A1I5L3G8</accession>
<dbReference type="EMBL" id="FOXC01000001">
    <property type="protein sequence ID" value="SFO91301.1"/>
    <property type="molecule type" value="Genomic_DNA"/>
</dbReference>
<reference evidence="1 4" key="2">
    <citation type="submission" date="2019-07" db="EMBL/GenBank/DDBJ databases">
        <title>Whole genome shotgun sequence of Halolactibacillus halophilus NBRC 100868.</title>
        <authorList>
            <person name="Hosoyama A."/>
            <person name="Uohara A."/>
            <person name="Ohji S."/>
            <person name="Ichikawa N."/>
        </authorList>
    </citation>
    <scope>NUCLEOTIDE SEQUENCE [LARGE SCALE GENOMIC DNA]</scope>
    <source>
        <strain evidence="1 4">NBRC 100868</strain>
    </source>
</reference>
<gene>
    <name evidence="1" type="ORF">HHA03_01440</name>
    <name evidence="2" type="ORF">SAMN05421839_101157</name>
</gene>
<dbReference type="OrthoDB" id="2961242at2"/>
<dbReference type="STRING" id="306540.SAMN05421839_101157"/>
<keyword evidence="4" id="KW-1185">Reference proteome</keyword>
<dbReference type="Gene3D" id="1.25.40.10">
    <property type="entry name" value="Tetratricopeptide repeat domain"/>
    <property type="match status" value="1"/>
</dbReference>
<organism evidence="2 3">
    <name type="scientific">Halolactibacillus halophilus</name>
    <dbReference type="NCBI Taxonomy" id="306540"/>
    <lineage>
        <taxon>Bacteria</taxon>
        <taxon>Bacillati</taxon>
        <taxon>Bacillota</taxon>
        <taxon>Bacilli</taxon>
        <taxon>Bacillales</taxon>
        <taxon>Bacillaceae</taxon>
        <taxon>Halolactibacillus</taxon>
    </lineage>
</organism>
<reference evidence="2 3" key="1">
    <citation type="submission" date="2016-10" db="EMBL/GenBank/DDBJ databases">
        <authorList>
            <person name="de Groot N.N."/>
        </authorList>
    </citation>
    <scope>NUCLEOTIDE SEQUENCE [LARGE SCALE GENOMIC DNA]</scope>
    <source>
        <strain evidence="2 3">DSM 17073</strain>
    </source>
</reference>
<name>A0A1I5L3G8_9BACI</name>
<dbReference type="Proteomes" id="UP000242243">
    <property type="component" value="Unassembled WGS sequence"/>
</dbReference>
<protein>
    <submittedName>
        <fullName evidence="2">Tetratricopeptide repeat-containing protein</fullName>
    </submittedName>
</protein>
<dbReference type="Pfam" id="PF14559">
    <property type="entry name" value="TPR_19"/>
    <property type="match status" value="1"/>
</dbReference>
<dbReference type="SUPFAM" id="SSF48452">
    <property type="entry name" value="TPR-like"/>
    <property type="match status" value="1"/>
</dbReference>
<dbReference type="EMBL" id="BJWI01000001">
    <property type="protein sequence ID" value="GEM00612.1"/>
    <property type="molecule type" value="Genomic_DNA"/>
</dbReference>
<evidence type="ECO:0000313" key="4">
    <source>
        <dbReference type="Proteomes" id="UP000321547"/>
    </source>
</evidence>
<dbReference type="SUPFAM" id="SSF116965">
    <property type="entry name" value="Hypothetical protein MPN330"/>
    <property type="match status" value="1"/>
</dbReference>
<dbReference type="InterPro" id="IPR011990">
    <property type="entry name" value="TPR-like_helical_dom_sf"/>
</dbReference>
<dbReference type="RefSeq" id="WP_089829375.1">
    <property type="nucleotide sequence ID" value="NZ_BJWI01000001.1"/>
</dbReference>
<sequence>MKRKNQDSGKLVLFPKEQTRLEKEAFDYFKSHQYKRALPVFEELIDYGIHDVDIMVAKVTCLAELGDLKEAERFLEELIDQHTDDYLTYIHIYATLLFQFHKHKKVKELLETVLVDVTDATYRHQFENLLEINEPLVDEEVSSEINVTKRELNDAINHHNTLAQWHLINHLQQSDITPYLEIFKTLLTSETHPVVQSVIISLMQANRIDEVVAIHKFNQEMMLNPKIYPYFTDHPIYKAVQTMLHDLEENNPSFYRLAMQILERYIYVRYPFIEDEDAGLLKEAIVSIVNQAFHDPKHAVSKEAEDKMIQLMETEQLYFSLLEE</sequence>
<evidence type="ECO:0000313" key="3">
    <source>
        <dbReference type="Proteomes" id="UP000242243"/>
    </source>
</evidence>
<evidence type="ECO:0000313" key="1">
    <source>
        <dbReference type="EMBL" id="GEM00612.1"/>
    </source>
</evidence>
<dbReference type="Proteomes" id="UP000321547">
    <property type="component" value="Unassembled WGS sequence"/>
</dbReference>
<evidence type="ECO:0000313" key="2">
    <source>
        <dbReference type="EMBL" id="SFO91301.1"/>
    </source>
</evidence>